<dbReference type="SUPFAM" id="SSF52540">
    <property type="entry name" value="P-loop containing nucleoside triphosphate hydrolases"/>
    <property type="match status" value="1"/>
</dbReference>
<dbReference type="InterPro" id="IPR007936">
    <property type="entry name" value="VapE-like_dom"/>
</dbReference>
<evidence type="ECO:0000313" key="3">
    <source>
        <dbReference type="Proteomes" id="UP001205063"/>
    </source>
</evidence>
<reference evidence="2" key="1">
    <citation type="submission" date="2022-06" db="EMBL/GenBank/DDBJ databases">
        <title>Isolation of gut microbiota from human fecal samples.</title>
        <authorList>
            <person name="Pamer E.G."/>
            <person name="Barat B."/>
            <person name="Waligurski E."/>
            <person name="Medina S."/>
            <person name="Paddock L."/>
            <person name="Mostad J."/>
        </authorList>
    </citation>
    <scope>NUCLEOTIDE SEQUENCE</scope>
    <source>
        <strain evidence="2">DFI.7.96</strain>
    </source>
</reference>
<dbReference type="AlphaFoldDB" id="A0AAW5KAQ7"/>
<comment type="caution">
    <text evidence="2">The sequence shown here is derived from an EMBL/GenBank/DDBJ whole genome shotgun (WGS) entry which is preliminary data.</text>
</comment>
<dbReference type="InterPro" id="IPR027417">
    <property type="entry name" value="P-loop_NTPase"/>
</dbReference>
<dbReference type="Pfam" id="PF05272">
    <property type="entry name" value="VapE-like_dom"/>
    <property type="match status" value="1"/>
</dbReference>
<dbReference type="Proteomes" id="UP001205063">
    <property type="component" value="Unassembled WGS sequence"/>
</dbReference>
<gene>
    <name evidence="2" type="ORF">NE646_06640</name>
</gene>
<dbReference type="PANTHER" id="PTHR34985:SF1">
    <property type="entry name" value="SLR0554 PROTEIN"/>
    <property type="match status" value="1"/>
</dbReference>
<sequence>MSGIDVDKKGDAVKTINNALYILEHDPAIKGRIATDDFAHRGVVLDTLPWDPLRAGRRPWTDEDETGARWYLETRYNLTGREKITDALTLCGRRHAFDDLTAYISGLEWDGVPRLDTLFVDYLGAADTPYIRAVTRKAFCGAVARALCPGAKFDYMTILAGPQGIGKSTLLAKLARGWFTDSLKTFKGKDAPELIQGVWIVEIGELSAMKQTEVEEVKQFLSQTTDRFRAAYGRNAQTYPRRCVFFGTSNQSAYLRDRTGGRRFWPVDVGAQEPRKSVFGDLDGEVDQIWAEARARYAAGEALYLDGEAAAAAQQEQEAHRETSPWEGIIEDFLARPVPEDWDEWDPLRRGIYWGGGAKVEGRLVPRRKVCAVEVWVEALGGDRKNLRKSDSAEINSILAALPGWNRSTIIKYFGPYGRQRGFEISG</sequence>
<dbReference type="EMBL" id="JANGAB010000003">
    <property type="protein sequence ID" value="MCQ4949343.1"/>
    <property type="molecule type" value="Genomic_DNA"/>
</dbReference>
<dbReference type="PANTHER" id="PTHR34985">
    <property type="entry name" value="SLR0554 PROTEIN"/>
    <property type="match status" value="1"/>
</dbReference>
<evidence type="ECO:0000313" key="2">
    <source>
        <dbReference type="EMBL" id="MCQ4949343.1"/>
    </source>
</evidence>
<feature type="domain" description="Virulence-associated protein E-like" evidence="1">
    <location>
        <begin position="105"/>
        <end position="321"/>
    </location>
</feature>
<evidence type="ECO:0000259" key="1">
    <source>
        <dbReference type="Pfam" id="PF05272"/>
    </source>
</evidence>
<proteinExistence type="predicted"/>
<organism evidence="2 3">
    <name type="scientific">Bittarella massiliensis</name>
    <name type="common">ex Durand et al. 2017</name>
    <dbReference type="NCBI Taxonomy" id="1720313"/>
    <lineage>
        <taxon>Bacteria</taxon>
        <taxon>Bacillati</taxon>
        <taxon>Bacillota</taxon>
        <taxon>Clostridia</taxon>
        <taxon>Eubacteriales</taxon>
        <taxon>Oscillospiraceae</taxon>
        <taxon>Bittarella (ex Durand et al. 2017)</taxon>
    </lineage>
</organism>
<protein>
    <submittedName>
        <fullName evidence="2">Virulence-associated E family protein</fullName>
    </submittedName>
</protein>
<dbReference type="RefSeq" id="WP_256135974.1">
    <property type="nucleotide sequence ID" value="NZ_JANGAB010000003.1"/>
</dbReference>
<accession>A0AAW5KAQ7</accession>
<name>A0AAW5KAQ7_9FIRM</name>